<accession>A0ABQ9GYI9</accession>
<dbReference type="Proteomes" id="UP001159363">
    <property type="component" value="Chromosome 7"/>
</dbReference>
<comment type="caution">
    <text evidence="2">The sequence shown here is derived from an EMBL/GenBank/DDBJ whole genome shotgun (WGS) entry which is preliminary data.</text>
</comment>
<evidence type="ECO:0000313" key="3">
    <source>
        <dbReference type="Proteomes" id="UP001159363"/>
    </source>
</evidence>
<evidence type="ECO:0000313" key="2">
    <source>
        <dbReference type="EMBL" id="KAJ8877077.1"/>
    </source>
</evidence>
<gene>
    <name evidence="2" type="ORF">PR048_021529</name>
</gene>
<reference evidence="2 3" key="1">
    <citation type="submission" date="2023-02" db="EMBL/GenBank/DDBJ databases">
        <title>LHISI_Scaffold_Assembly.</title>
        <authorList>
            <person name="Stuart O.P."/>
            <person name="Cleave R."/>
            <person name="Magrath M.J.L."/>
            <person name="Mikheyev A.S."/>
        </authorList>
    </citation>
    <scope>NUCLEOTIDE SEQUENCE [LARGE SCALE GENOMIC DNA]</scope>
    <source>
        <strain evidence="2">Daus_M_001</strain>
        <tissue evidence="2">Leg muscle</tissue>
    </source>
</reference>
<feature type="compositionally biased region" description="Basic and acidic residues" evidence="1">
    <location>
        <begin position="257"/>
        <end position="269"/>
    </location>
</feature>
<protein>
    <submittedName>
        <fullName evidence="2">Uncharacterized protein</fullName>
    </submittedName>
</protein>
<evidence type="ECO:0000256" key="1">
    <source>
        <dbReference type="SAM" id="MobiDB-lite"/>
    </source>
</evidence>
<proteinExistence type="predicted"/>
<keyword evidence="3" id="KW-1185">Reference proteome</keyword>
<feature type="region of interest" description="Disordered" evidence="1">
    <location>
        <begin position="257"/>
        <end position="293"/>
    </location>
</feature>
<name>A0ABQ9GYI9_9NEOP</name>
<sequence>MRKVVNSGAMFPSHRWYYGTSSGGPYHIGHDTAAKYNASLYRRFTVTRDTGSNDHRGLFTSRSTNVTLIDVFMRRRLKDFGLWDSRGMERFMGHSRHGETSQSTSNGWQRVTSVERGGGRVLRSLLHRCEARSRVGRDWKQEFVIGKRSDLLYNRSEHVAQASSDGETDLLTNSQCDNRASATSEAPGREPATLGLQQSVTAWSEELTQHSSRVLSENKGKPKSTWPVRDSNPGPPECESEGLPVRHLAHEVSVEQRLDARAGETRDPRGNPPTNGTVRHDSHKRKSGSDPAGNRIRFAVVGASSLTITPPRLPQPLVDPNKRLLQEANGDVYIQNKHNRISGAELRRSKVSPWGYLGHGSYVLNGLDILLQCQKLHVLIWHRYPIDHFDVLDPYTIFVLKLSAPGRLLWQLWRAVITAHLNAVHDKVTFFEINIKKKSLPLPACTVTGALSDMPSTKHAVSLTCRHTIANRKAKHCKTGIIARLPQYWDKRVARARHGLGEMSVVLPSFCRAIASASPPPGSNKYAATFEPKALDNFRRLQGICVMLTCCRFNSPKAGTLSILPQCNCTPMSKTGHGTFSSSVLVPCAFFLGPKQLSAGFLSQTCLLANRLCPDFKH</sequence>
<organism evidence="2 3">
    <name type="scientific">Dryococelus australis</name>
    <dbReference type="NCBI Taxonomy" id="614101"/>
    <lineage>
        <taxon>Eukaryota</taxon>
        <taxon>Metazoa</taxon>
        <taxon>Ecdysozoa</taxon>
        <taxon>Arthropoda</taxon>
        <taxon>Hexapoda</taxon>
        <taxon>Insecta</taxon>
        <taxon>Pterygota</taxon>
        <taxon>Neoptera</taxon>
        <taxon>Polyneoptera</taxon>
        <taxon>Phasmatodea</taxon>
        <taxon>Verophasmatodea</taxon>
        <taxon>Anareolatae</taxon>
        <taxon>Phasmatidae</taxon>
        <taxon>Eurycanthinae</taxon>
        <taxon>Dryococelus</taxon>
    </lineage>
</organism>
<feature type="region of interest" description="Disordered" evidence="1">
    <location>
        <begin position="205"/>
        <end position="242"/>
    </location>
</feature>
<dbReference type="EMBL" id="JARBHB010000008">
    <property type="protein sequence ID" value="KAJ8877077.1"/>
    <property type="molecule type" value="Genomic_DNA"/>
</dbReference>